<proteinExistence type="inferred from homology"/>
<evidence type="ECO:0000256" key="3">
    <source>
        <dbReference type="ARBA" id="ARBA00023136"/>
    </source>
</evidence>
<dbReference type="GO" id="GO:0016020">
    <property type="term" value="C:membrane"/>
    <property type="evidence" value="ECO:0007669"/>
    <property type="project" value="UniProtKB-SubCell"/>
</dbReference>
<evidence type="ECO:0000256" key="1">
    <source>
        <dbReference type="ARBA" id="ARBA00004635"/>
    </source>
</evidence>
<dbReference type="Gene3D" id="3.40.190.10">
    <property type="entry name" value="Periplasmic binding protein-like II"/>
    <property type="match status" value="2"/>
</dbReference>
<organism evidence="9 10">
    <name type="scientific">Succiniclasticum ruminis</name>
    <dbReference type="NCBI Taxonomy" id="40841"/>
    <lineage>
        <taxon>Bacteria</taxon>
        <taxon>Bacillati</taxon>
        <taxon>Bacillota</taxon>
        <taxon>Negativicutes</taxon>
        <taxon>Acidaminococcales</taxon>
        <taxon>Acidaminococcaceae</taxon>
        <taxon>Succiniclasticum</taxon>
    </lineage>
</organism>
<feature type="lipid moiety-binding region" description="S-diacylglycerol cysteine" evidence="7">
    <location>
        <position position="22"/>
    </location>
</feature>
<keyword evidence="4" id="KW-0564">Palmitate</keyword>
<evidence type="ECO:0000256" key="8">
    <source>
        <dbReference type="SAM" id="SignalP"/>
    </source>
</evidence>
<name>A0A1G6IPE0_9FIRM</name>
<comment type="subcellular location">
    <subcellularLocation>
        <location evidence="1">Membrane</location>
        <topology evidence="1">Lipid-anchor</topology>
    </subcellularLocation>
</comment>
<evidence type="ECO:0000256" key="2">
    <source>
        <dbReference type="ARBA" id="ARBA00022729"/>
    </source>
</evidence>
<gene>
    <name evidence="9" type="ORF">SAMN04487864_102173</name>
</gene>
<dbReference type="PIRSF" id="PIRSF002854">
    <property type="entry name" value="MetQ"/>
    <property type="match status" value="1"/>
</dbReference>
<keyword evidence="5 6" id="KW-0449">Lipoprotein</keyword>
<dbReference type="SUPFAM" id="SSF53850">
    <property type="entry name" value="Periplasmic binding protein-like II"/>
    <property type="match status" value="1"/>
</dbReference>
<dbReference type="Pfam" id="PF03180">
    <property type="entry name" value="Lipoprotein_9"/>
    <property type="match status" value="1"/>
</dbReference>
<dbReference type="PANTHER" id="PTHR30429:SF1">
    <property type="entry name" value="D-METHIONINE-BINDING LIPOPROTEIN METQ-RELATED"/>
    <property type="match status" value="1"/>
</dbReference>
<evidence type="ECO:0000313" key="9">
    <source>
        <dbReference type="EMBL" id="SDC08313.1"/>
    </source>
</evidence>
<dbReference type="Proteomes" id="UP000198943">
    <property type="component" value="Unassembled WGS sequence"/>
</dbReference>
<dbReference type="PANTHER" id="PTHR30429">
    <property type="entry name" value="D-METHIONINE-BINDING LIPOPROTEIN METQ"/>
    <property type="match status" value="1"/>
</dbReference>
<feature type="chain" id="PRO_5038901676" description="Lipoprotein" evidence="8">
    <location>
        <begin position="24"/>
        <end position="276"/>
    </location>
</feature>
<dbReference type="RefSeq" id="WP_093729344.1">
    <property type="nucleotide sequence ID" value="NZ_FMYW01000002.1"/>
</dbReference>
<dbReference type="EMBL" id="FMYW01000002">
    <property type="protein sequence ID" value="SDC08313.1"/>
    <property type="molecule type" value="Genomic_DNA"/>
</dbReference>
<reference evidence="10" key="1">
    <citation type="submission" date="2016-10" db="EMBL/GenBank/DDBJ databases">
        <authorList>
            <person name="Varghese N."/>
            <person name="Submissions S."/>
        </authorList>
    </citation>
    <scope>NUCLEOTIDE SEQUENCE [LARGE SCALE GENOMIC DNA]</scope>
    <source>
        <strain evidence="10">DSM 11005</strain>
    </source>
</reference>
<keyword evidence="2 8" id="KW-0732">Signal</keyword>
<comment type="similarity">
    <text evidence="6">Belongs to the nlpA lipoprotein family.</text>
</comment>
<evidence type="ECO:0000256" key="7">
    <source>
        <dbReference type="PIRSR" id="PIRSR002854-1"/>
    </source>
</evidence>
<evidence type="ECO:0000313" key="10">
    <source>
        <dbReference type="Proteomes" id="UP000198943"/>
    </source>
</evidence>
<dbReference type="OrthoDB" id="9812878at2"/>
<dbReference type="AlphaFoldDB" id="A0A1G6IPE0"/>
<protein>
    <recommendedName>
        <fullName evidence="6">Lipoprotein</fullName>
    </recommendedName>
</protein>
<dbReference type="PROSITE" id="PS51257">
    <property type="entry name" value="PROKAR_LIPOPROTEIN"/>
    <property type="match status" value="1"/>
</dbReference>
<evidence type="ECO:0000256" key="6">
    <source>
        <dbReference type="PIRNR" id="PIRNR002854"/>
    </source>
</evidence>
<dbReference type="InterPro" id="IPR004872">
    <property type="entry name" value="Lipoprotein_NlpA"/>
</dbReference>
<evidence type="ECO:0000256" key="4">
    <source>
        <dbReference type="ARBA" id="ARBA00023139"/>
    </source>
</evidence>
<keyword evidence="3" id="KW-0472">Membrane</keyword>
<sequence>MFLKKVSLILATALLAFSLTGCGGGDKKEEKKAPAADKPIKIGVTAGPHAEIMDNVKKLAEKQGLKIEVVEFNDFVTPNVALNQGELFANSMQHAPYLAATLKKEPSFKLKECFKTVIFPMAVYSTKVKKGEPIPDGATVAIPNDPSNGGRALLMLDNAGLIKVKDKKNSVTALTDVVENKHNFKFQELDAAGIPRSIKDVTIACINVNYALPAGLNPLKDAIIVEGADNPYVNIFVTTEKNFNDPRIKQIEKVYRSEENKKFIIDHFKGSILSAW</sequence>
<accession>A0A1G6IPE0</accession>
<evidence type="ECO:0000256" key="5">
    <source>
        <dbReference type="ARBA" id="ARBA00023288"/>
    </source>
</evidence>
<feature type="signal peptide" evidence="8">
    <location>
        <begin position="1"/>
        <end position="23"/>
    </location>
</feature>
<keyword evidence="10" id="KW-1185">Reference proteome</keyword>